<comment type="caution">
    <text evidence="2">The sequence shown here is derived from an EMBL/GenBank/DDBJ whole genome shotgun (WGS) entry which is preliminary data.</text>
</comment>
<evidence type="ECO:0000313" key="3">
    <source>
        <dbReference type="Proteomes" id="UP000077002"/>
    </source>
</evidence>
<dbReference type="RefSeq" id="XP_022517433.1">
    <property type="nucleotide sequence ID" value="XM_022650107.1"/>
</dbReference>
<gene>
    <name evidence="2" type="ORF">AYO21_00116</name>
</gene>
<dbReference type="Proteomes" id="UP000077002">
    <property type="component" value="Unassembled WGS sequence"/>
</dbReference>
<sequence>MDLESSSCMDIIHQLPVVQGFVQFPRTTNSAPKVNMISLDFHASLLPPGPSTVAFVDFDDLGLSLKSPWFLTLTPRIEQDRTVGQSMANHHIPSTAESIRLLCLQPGSESDHIACNLVTTRVEDGMSGFEALSYTWGDLTVTRAISCGGCSLAVHSNAWHALSELRQAQGVRVLWIDALCINQGDLAERNMQVQMMREIYGRATRVVVWLGRQMDNTDQVFALISKLSTMTTADNLDHQTVAYTHDDLKAGDLPDASDPVWRGLDQLLWSSWFSRVWIIQEITLAREALVFSGSASCGWHQLELAARFVEDHSLTMLVDVDPSQVIRLARLKALASRAETSILEILQQSRSSKSTDPRDKIFGLLGLTPSFTLIIPDYNMATHDLHTAFALKMMEAHQSLDILNYTEIWADYTLPAESLDKTPSWAPNWSLSGLTRPLPATAELNAGNRVIFHTSPDFSLLHVWGVELGTVDGAGDTFLEWIPLPGNSVRGARPINWVTDAYQMKRWRQWQRMSGGTATHYPTGEATREAYIRTIVANALPDGTHDGSALQSYYDAWLRFWRVGGRERGRYLDAYIQQSDPGELQRAISFMEAHQAAAYGRRFLITKNGYFGLGPFKSRRGDVVVALCGGKTAYVLRRQGRRHFAKRTRTEYWKVIGECYLHGVDRDVILTRTNHKEYILI</sequence>
<feature type="domain" description="Heterokaryon incompatibility" evidence="1">
    <location>
        <begin position="129"/>
        <end position="281"/>
    </location>
</feature>
<dbReference type="InterPro" id="IPR052895">
    <property type="entry name" value="HetReg/Transcr_Mod"/>
</dbReference>
<accession>A0A177FP07</accession>
<dbReference type="PANTHER" id="PTHR24148:SF64">
    <property type="entry name" value="HETEROKARYON INCOMPATIBILITY DOMAIN-CONTAINING PROTEIN"/>
    <property type="match status" value="1"/>
</dbReference>
<dbReference type="GeneID" id="34595298"/>
<reference evidence="2 3" key="1">
    <citation type="submission" date="2016-03" db="EMBL/GenBank/DDBJ databases">
        <title>Draft genome sequence of the Fonsecaea monophora CBS 269.37.</title>
        <authorList>
            <person name="Bombassaro A."/>
            <person name="Vinicius W.A."/>
            <person name="De Hoog S."/>
            <person name="Sun J."/>
            <person name="Souza E.M."/>
            <person name="Raittz R.T."/>
            <person name="Costa F."/>
            <person name="Leao A.C."/>
            <person name="Tadra-Sfeir M.Z."/>
            <person name="Baura V."/>
            <person name="Balsanelli E."/>
            <person name="Pedrosa F.O."/>
            <person name="Moreno L.F."/>
            <person name="Steffens M.B."/>
            <person name="Xi L."/>
            <person name="Bocca A.L."/>
            <person name="Felipe M.S."/>
            <person name="Teixeira M."/>
            <person name="Telles Filho F.Q."/>
            <person name="Azevedo C.M."/>
            <person name="Gomes R."/>
            <person name="Vicente V.A."/>
        </authorList>
    </citation>
    <scope>NUCLEOTIDE SEQUENCE [LARGE SCALE GENOMIC DNA]</scope>
    <source>
        <strain evidence="2 3">CBS 269.37</strain>
    </source>
</reference>
<protein>
    <recommendedName>
        <fullName evidence="1">Heterokaryon incompatibility domain-containing protein</fullName>
    </recommendedName>
</protein>
<dbReference type="Pfam" id="PF06985">
    <property type="entry name" value="HET"/>
    <property type="match status" value="1"/>
</dbReference>
<dbReference type="InterPro" id="IPR010730">
    <property type="entry name" value="HET"/>
</dbReference>
<organism evidence="2 3">
    <name type="scientific">Fonsecaea monophora</name>
    <dbReference type="NCBI Taxonomy" id="254056"/>
    <lineage>
        <taxon>Eukaryota</taxon>
        <taxon>Fungi</taxon>
        <taxon>Dikarya</taxon>
        <taxon>Ascomycota</taxon>
        <taxon>Pezizomycotina</taxon>
        <taxon>Eurotiomycetes</taxon>
        <taxon>Chaetothyriomycetidae</taxon>
        <taxon>Chaetothyriales</taxon>
        <taxon>Herpotrichiellaceae</taxon>
        <taxon>Fonsecaea</taxon>
    </lineage>
</organism>
<evidence type="ECO:0000313" key="2">
    <source>
        <dbReference type="EMBL" id="OAG45481.1"/>
    </source>
</evidence>
<proteinExistence type="predicted"/>
<evidence type="ECO:0000259" key="1">
    <source>
        <dbReference type="Pfam" id="PF06985"/>
    </source>
</evidence>
<name>A0A177FP07_9EURO</name>
<dbReference type="AlphaFoldDB" id="A0A177FP07"/>
<dbReference type="OrthoDB" id="3557394at2759"/>
<dbReference type="PANTHER" id="PTHR24148">
    <property type="entry name" value="ANKYRIN REPEAT DOMAIN-CONTAINING PROTEIN 39 HOMOLOG-RELATED"/>
    <property type="match status" value="1"/>
</dbReference>
<dbReference type="Pfam" id="PF26639">
    <property type="entry name" value="Het-6_barrel"/>
    <property type="match status" value="1"/>
</dbReference>
<keyword evidence="3" id="KW-1185">Reference proteome</keyword>
<dbReference type="EMBL" id="LVKK01000001">
    <property type="protein sequence ID" value="OAG45481.1"/>
    <property type="molecule type" value="Genomic_DNA"/>
</dbReference>